<dbReference type="Pfam" id="PF00230">
    <property type="entry name" value="MIP"/>
    <property type="match status" value="1"/>
</dbReference>
<dbReference type="PANTHER" id="PTHR19139">
    <property type="entry name" value="AQUAPORIN TRANSPORTER"/>
    <property type="match status" value="1"/>
</dbReference>
<dbReference type="InterPro" id="IPR000425">
    <property type="entry name" value="MIP"/>
</dbReference>
<comment type="similarity">
    <text evidence="2 6">Belongs to the MIP/aquaporin (TC 1.A.8) family.</text>
</comment>
<keyword evidence="5 7" id="KW-0472">Membrane</keyword>
<dbReference type="Gene3D" id="1.20.1080.10">
    <property type="entry name" value="Glycerol uptake facilitator protein"/>
    <property type="match status" value="1"/>
</dbReference>
<proteinExistence type="inferred from homology"/>
<dbReference type="PRINTS" id="PR00783">
    <property type="entry name" value="MINTRINSICP"/>
</dbReference>
<dbReference type="InterPro" id="IPR023271">
    <property type="entry name" value="Aquaporin-like"/>
</dbReference>
<feature type="transmembrane region" description="Helical" evidence="7">
    <location>
        <begin position="110"/>
        <end position="131"/>
    </location>
</feature>
<dbReference type="AlphaFoldDB" id="A0A975NIK6"/>
<keyword evidence="4 7" id="KW-1133">Transmembrane helix</keyword>
<keyword evidence="6" id="KW-0813">Transport</keyword>
<name>A0A975NIK6_9BRAD</name>
<dbReference type="GO" id="GO:0005886">
    <property type="term" value="C:plasma membrane"/>
    <property type="evidence" value="ECO:0007669"/>
    <property type="project" value="TreeGrafter"/>
</dbReference>
<evidence type="ECO:0000256" key="6">
    <source>
        <dbReference type="RuleBase" id="RU000477"/>
    </source>
</evidence>
<evidence type="ECO:0000256" key="1">
    <source>
        <dbReference type="ARBA" id="ARBA00004141"/>
    </source>
</evidence>
<protein>
    <submittedName>
        <fullName evidence="8">Aquaporin</fullName>
    </submittedName>
</protein>
<feature type="transmembrane region" description="Helical" evidence="7">
    <location>
        <begin position="151"/>
        <end position="168"/>
    </location>
</feature>
<dbReference type="EMBL" id="CP076134">
    <property type="protein sequence ID" value="QWG15742.1"/>
    <property type="molecule type" value="Genomic_DNA"/>
</dbReference>
<evidence type="ECO:0000256" key="4">
    <source>
        <dbReference type="ARBA" id="ARBA00022989"/>
    </source>
</evidence>
<keyword evidence="3 6" id="KW-0812">Transmembrane</keyword>
<sequence length="259" mass="26613">MQQRYAEVFHGIGVAETTNARGAVQLISLRRRLTAEALGTGFLLVAVVGSGILGERLSAGNAAIALLANALATAAALFALIEWFAPLSGAHFNPLITFAMAIRGDISPRAAVAYMPIQIAGAVIGVGVAHLMFDVPVFSLSRHVRSGPSQLFSEFVSTFGLVGIVWTCSLTRPSSVAGAVAAYIGGAFWFTATDFANPAVTVARALTDTFAGIRPSDVVGFVAAEAAGALAAIAVFRWLVPNAGIAICQPGLTAGSGIR</sequence>
<evidence type="ECO:0000256" key="3">
    <source>
        <dbReference type="ARBA" id="ARBA00022692"/>
    </source>
</evidence>
<dbReference type="InterPro" id="IPR034294">
    <property type="entry name" value="Aquaporin_transptr"/>
</dbReference>
<evidence type="ECO:0000256" key="5">
    <source>
        <dbReference type="ARBA" id="ARBA00023136"/>
    </source>
</evidence>
<reference evidence="8" key="1">
    <citation type="submission" date="2021-06" db="EMBL/GenBank/DDBJ databases">
        <title>Bradyrhizobium sp. S2-20-1 Genome sequencing.</title>
        <authorList>
            <person name="Jin L."/>
        </authorList>
    </citation>
    <scope>NUCLEOTIDE SEQUENCE</scope>
    <source>
        <strain evidence="8">S2-20-1</strain>
    </source>
</reference>
<evidence type="ECO:0000313" key="8">
    <source>
        <dbReference type="EMBL" id="QWG15742.1"/>
    </source>
</evidence>
<dbReference type="PANTHER" id="PTHR19139:SF199">
    <property type="entry name" value="MIP17260P"/>
    <property type="match status" value="1"/>
</dbReference>
<feature type="transmembrane region" description="Helical" evidence="7">
    <location>
        <begin position="59"/>
        <end position="81"/>
    </location>
</feature>
<feature type="transmembrane region" description="Helical" evidence="7">
    <location>
        <begin position="175"/>
        <end position="192"/>
    </location>
</feature>
<comment type="subcellular location">
    <subcellularLocation>
        <location evidence="1">Membrane</location>
        <topology evidence="1">Multi-pass membrane protein</topology>
    </subcellularLocation>
</comment>
<evidence type="ECO:0000256" key="7">
    <source>
        <dbReference type="SAM" id="Phobius"/>
    </source>
</evidence>
<dbReference type="SUPFAM" id="SSF81338">
    <property type="entry name" value="Aquaporin-like"/>
    <property type="match status" value="1"/>
</dbReference>
<organism evidence="8 9">
    <name type="scientific">Bradyrhizobium sediminis</name>
    <dbReference type="NCBI Taxonomy" id="2840469"/>
    <lineage>
        <taxon>Bacteria</taxon>
        <taxon>Pseudomonadati</taxon>
        <taxon>Pseudomonadota</taxon>
        <taxon>Alphaproteobacteria</taxon>
        <taxon>Hyphomicrobiales</taxon>
        <taxon>Nitrobacteraceae</taxon>
        <taxon>Bradyrhizobium</taxon>
    </lineage>
</organism>
<evidence type="ECO:0000313" key="9">
    <source>
        <dbReference type="Proteomes" id="UP000680839"/>
    </source>
</evidence>
<feature type="transmembrane region" description="Helical" evidence="7">
    <location>
        <begin position="33"/>
        <end position="53"/>
    </location>
</feature>
<gene>
    <name evidence="8" type="ORF">KMZ29_10720</name>
</gene>
<feature type="transmembrane region" description="Helical" evidence="7">
    <location>
        <begin position="218"/>
        <end position="240"/>
    </location>
</feature>
<dbReference type="GO" id="GO:0015250">
    <property type="term" value="F:water channel activity"/>
    <property type="evidence" value="ECO:0007669"/>
    <property type="project" value="TreeGrafter"/>
</dbReference>
<evidence type="ECO:0000256" key="2">
    <source>
        <dbReference type="ARBA" id="ARBA00006175"/>
    </source>
</evidence>
<accession>A0A975NIK6</accession>
<dbReference type="Proteomes" id="UP000680839">
    <property type="component" value="Chromosome"/>
</dbReference>